<reference evidence="2" key="1">
    <citation type="submission" date="2021-02" db="EMBL/GenBank/DDBJ databases">
        <authorList>
            <person name="Dougan E. K."/>
            <person name="Rhodes N."/>
            <person name="Thang M."/>
            <person name="Chan C."/>
        </authorList>
    </citation>
    <scope>NUCLEOTIDE SEQUENCE</scope>
</reference>
<protein>
    <submittedName>
        <fullName evidence="2">Uncharacterized protein</fullName>
    </submittedName>
</protein>
<name>A0A812XX67_SYMPI</name>
<feature type="signal peptide" evidence="1">
    <location>
        <begin position="1"/>
        <end position="18"/>
    </location>
</feature>
<dbReference type="Proteomes" id="UP000649617">
    <property type="component" value="Unassembled WGS sequence"/>
</dbReference>
<feature type="chain" id="PRO_5032363638" evidence="1">
    <location>
        <begin position="19"/>
        <end position="154"/>
    </location>
</feature>
<keyword evidence="3" id="KW-1185">Reference proteome</keyword>
<dbReference type="EMBL" id="CAJNIZ010046866">
    <property type="protein sequence ID" value="CAE7758196.1"/>
    <property type="molecule type" value="Genomic_DNA"/>
</dbReference>
<sequence length="154" mass="16794">MALRLVLVLLVTIQGSQAKNETTATTPAALGNLIHCPCGAKCQKDLGKWHTFDVGQSCMCQACSQGNLRGSETQQAKSLMAPPAEAKQAEAEFLDWDSGVMPSSNLLYCRCGTNLWGTGCRPCRDPCRCGRDCVDWVQGPWGGSWCVEYRCRQC</sequence>
<organism evidence="2 3">
    <name type="scientific">Symbiodinium pilosum</name>
    <name type="common">Dinoflagellate</name>
    <dbReference type="NCBI Taxonomy" id="2952"/>
    <lineage>
        <taxon>Eukaryota</taxon>
        <taxon>Sar</taxon>
        <taxon>Alveolata</taxon>
        <taxon>Dinophyceae</taxon>
        <taxon>Suessiales</taxon>
        <taxon>Symbiodiniaceae</taxon>
        <taxon>Symbiodinium</taxon>
    </lineage>
</organism>
<dbReference type="AlphaFoldDB" id="A0A812XX67"/>
<keyword evidence="1" id="KW-0732">Signal</keyword>
<comment type="caution">
    <text evidence="2">The sequence shown here is derived from an EMBL/GenBank/DDBJ whole genome shotgun (WGS) entry which is preliminary data.</text>
</comment>
<evidence type="ECO:0000313" key="2">
    <source>
        <dbReference type="EMBL" id="CAE7758196.1"/>
    </source>
</evidence>
<accession>A0A812XX67</accession>
<evidence type="ECO:0000256" key="1">
    <source>
        <dbReference type="SAM" id="SignalP"/>
    </source>
</evidence>
<evidence type="ECO:0000313" key="3">
    <source>
        <dbReference type="Proteomes" id="UP000649617"/>
    </source>
</evidence>
<gene>
    <name evidence="2" type="ORF">SPIL2461_LOCUS22076</name>
</gene>
<proteinExistence type="predicted"/>